<dbReference type="GO" id="GO:0005737">
    <property type="term" value="C:cytoplasm"/>
    <property type="evidence" value="ECO:0007669"/>
    <property type="project" value="UniProtKB-SubCell"/>
</dbReference>
<dbReference type="KEGG" id="psyo:PB01_05735"/>
<dbReference type="GO" id="GO:0000049">
    <property type="term" value="F:tRNA binding"/>
    <property type="evidence" value="ECO:0007669"/>
    <property type="project" value="UniProtKB-KW"/>
</dbReference>
<sequence>MKATGIVVEYNPFHNGHLHHLNQSRIKTNSDIIIAVMSGNFLQRGEPALVDKWTRAKMAISAGVDLVIELPYAFATAQASDFAKGAIFLLDALKCEAFCFGSEEGSLEAFHHTYHLLSTKKEEYNTAISNFMKQGISYPKALNESYKVVSEDSSLPLVDLSKPNNILGYHYIEAAYRLHASIRSETIHRVVANYHDEAKPSETIASATGIRKVLFGELDLSAIQNFLPITSLDELSRWKSTFQSFGSWERFWPILRLIILRHSKERLATFAEVTEGMENAIWNAAVKKDTFQTFMEQIKSKRFTWTRIQRMLTHIYNDFTWEQLKSFDLPTYIRPLAMSKNGQAYLQSIKKDLPLPLVSRVAAYKDNDMLALDVKTANLYYLGLQSTYAQKMIGSDYRITPIIH</sequence>
<dbReference type="EC" id="6.3.4.-" evidence="3"/>
<evidence type="ECO:0000313" key="5">
    <source>
        <dbReference type="Proteomes" id="UP000325517"/>
    </source>
</evidence>
<dbReference type="GO" id="GO:0005524">
    <property type="term" value="F:ATP binding"/>
    <property type="evidence" value="ECO:0007669"/>
    <property type="project" value="UniProtKB-KW"/>
</dbReference>
<accession>A0A5J6SST7</accession>
<comment type="caution">
    <text evidence="3">Lacks conserved residue(s) required for the propagation of feature annotation.</text>
</comment>
<dbReference type="NCBIfam" id="NF010191">
    <property type="entry name" value="PRK13670.1"/>
    <property type="match status" value="1"/>
</dbReference>
<dbReference type="GO" id="GO:0016879">
    <property type="term" value="F:ligase activity, forming carbon-nitrogen bonds"/>
    <property type="evidence" value="ECO:0007669"/>
    <property type="project" value="UniProtKB-UniRule"/>
</dbReference>
<dbReference type="AlphaFoldDB" id="A0A5J6SST7"/>
<feature type="binding site" evidence="3">
    <location>
        <position position="189"/>
    </location>
    <ligand>
        <name>ATP</name>
        <dbReference type="ChEBI" id="CHEBI:30616"/>
    </ligand>
</feature>
<keyword evidence="1 3" id="KW-0436">Ligase</keyword>
<dbReference type="RefSeq" id="WP_151701982.1">
    <property type="nucleotide sequence ID" value="NZ_CP031223.1"/>
</dbReference>
<feature type="binding site" evidence="3">
    <location>
        <position position="101"/>
    </location>
    <ligand>
        <name>ATP</name>
        <dbReference type="ChEBI" id="CHEBI:30616"/>
    </ligand>
</feature>
<dbReference type="SUPFAM" id="SSF52374">
    <property type="entry name" value="Nucleotidylyl transferase"/>
    <property type="match status" value="1"/>
</dbReference>
<name>A0A5J6SST7_9BACI</name>
<dbReference type="OrthoDB" id="9769796at2"/>
<dbReference type="GO" id="GO:0006400">
    <property type="term" value="P:tRNA modification"/>
    <property type="evidence" value="ECO:0007669"/>
    <property type="project" value="UniProtKB-UniRule"/>
</dbReference>
<keyword evidence="3" id="KW-0820">tRNA-binding</keyword>
<dbReference type="HAMAP" id="MF_01539">
    <property type="entry name" value="TmcAL"/>
    <property type="match status" value="1"/>
</dbReference>
<dbReference type="PANTHER" id="PTHR37825:SF1">
    <property type="entry name" value="TRNA(MET) CYTIDINE ACETATE LIGASE"/>
    <property type="match status" value="1"/>
</dbReference>
<evidence type="ECO:0000256" key="1">
    <source>
        <dbReference type="ARBA" id="ARBA00022598"/>
    </source>
</evidence>
<dbReference type="EMBL" id="CP031223">
    <property type="protein sequence ID" value="QFG01122.1"/>
    <property type="molecule type" value="Genomic_DNA"/>
</dbReference>
<keyword evidence="3" id="KW-0963">Cytoplasm</keyword>
<reference evidence="4 5" key="1">
    <citation type="submission" date="2018-07" db="EMBL/GenBank/DDBJ databases">
        <title>Complete genome sequence of Psychrobacillus sp. PB01, isolated from iceberg, and comparative genome analysis of Psychrobacillus strains.</title>
        <authorList>
            <person name="Lee P.C."/>
        </authorList>
    </citation>
    <scope>NUCLEOTIDE SEQUENCE [LARGE SCALE GENOMIC DNA]</scope>
    <source>
        <strain evidence="4 5">PB01</strain>
    </source>
</reference>
<dbReference type="GO" id="GO:0016740">
    <property type="term" value="F:transferase activity"/>
    <property type="evidence" value="ECO:0007669"/>
    <property type="project" value="UniProtKB-KW"/>
</dbReference>
<dbReference type="InterPro" id="IPR008513">
    <property type="entry name" value="tRNA(Met)_cyd_acetate_ligase"/>
</dbReference>
<dbReference type="Gene3D" id="3.40.50.620">
    <property type="entry name" value="HUPs"/>
    <property type="match status" value="1"/>
</dbReference>
<dbReference type="Proteomes" id="UP000325517">
    <property type="component" value="Chromosome"/>
</dbReference>
<comment type="function">
    <text evidence="3">Catalyzes the formation of N(4)-acetylcytidine (ac(4)C) at the wobble position of elongator tRNA(Met), using acetate and ATP as substrates. First activates an acetate ion to form acetyladenylate (Ac-AMP) and then transfers the acetyl group to tRNA to form ac(4)C34.</text>
</comment>
<dbReference type="PANTHER" id="PTHR37825">
    <property type="entry name" value="TRNA(MET) CYTIDINE ACETATE LIGASE"/>
    <property type="match status" value="1"/>
</dbReference>
<evidence type="ECO:0000313" key="4">
    <source>
        <dbReference type="EMBL" id="QFG01122.1"/>
    </source>
</evidence>
<dbReference type="Pfam" id="PF05636">
    <property type="entry name" value="HIGH_NTase1"/>
    <property type="match status" value="1"/>
</dbReference>
<protein>
    <recommendedName>
        <fullName evidence="3">tRNA(Met) cytidine acetate ligase</fullName>
        <ecNumber evidence="3">6.3.4.-</ecNumber>
    </recommendedName>
</protein>
<feature type="binding site" evidence="3">
    <location>
        <begin position="7"/>
        <end position="20"/>
    </location>
    <ligand>
        <name>ATP</name>
        <dbReference type="ChEBI" id="CHEBI:30616"/>
    </ligand>
</feature>
<keyword evidence="4" id="KW-0808">Transferase</keyword>
<keyword evidence="2 3" id="KW-0819">tRNA processing</keyword>
<dbReference type="InterPro" id="IPR014729">
    <property type="entry name" value="Rossmann-like_a/b/a_fold"/>
</dbReference>
<comment type="similarity">
    <text evidence="3">Belongs to the TmcAL family.</text>
</comment>
<feature type="binding site" evidence="3">
    <location>
        <position position="164"/>
    </location>
    <ligand>
        <name>ATP</name>
        <dbReference type="ChEBI" id="CHEBI:30616"/>
    </ligand>
</feature>
<evidence type="ECO:0000256" key="3">
    <source>
        <dbReference type="HAMAP-Rule" id="MF_01539"/>
    </source>
</evidence>
<keyword evidence="3" id="KW-0067">ATP-binding</keyword>
<keyword evidence="3" id="KW-0694">RNA-binding</keyword>
<evidence type="ECO:0000256" key="2">
    <source>
        <dbReference type="ARBA" id="ARBA00022694"/>
    </source>
</evidence>
<comment type="catalytic activity">
    <reaction evidence="3">
        <text>cytidine(34) in elongator tRNA(Met) + acetate + ATP = N(4)-acetylcytidine(34) in elongator tRNA(Met) + AMP + diphosphate</text>
        <dbReference type="Rhea" id="RHEA:58144"/>
        <dbReference type="Rhea" id="RHEA-COMP:10693"/>
        <dbReference type="Rhea" id="RHEA-COMP:10694"/>
        <dbReference type="ChEBI" id="CHEBI:30089"/>
        <dbReference type="ChEBI" id="CHEBI:30616"/>
        <dbReference type="ChEBI" id="CHEBI:33019"/>
        <dbReference type="ChEBI" id="CHEBI:74900"/>
        <dbReference type="ChEBI" id="CHEBI:82748"/>
        <dbReference type="ChEBI" id="CHEBI:456215"/>
    </reaction>
</comment>
<comment type="subcellular location">
    <subcellularLocation>
        <location evidence="3">Cytoplasm</location>
    </subcellularLocation>
</comment>
<proteinExistence type="inferred from homology"/>
<keyword evidence="5" id="KW-1185">Reference proteome</keyword>
<organism evidence="4 5">
    <name type="scientific">Psychrobacillus glaciei</name>
    <dbReference type="NCBI Taxonomy" id="2283160"/>
    <lineage>
        <taxon>Bacteria</taxon>
        <taxon>Bacillati</taxon>
        <taxon>Bacillota</taxon>
        <taxon>Bacilli</taxon>
        <taxon>Bacillales</taxon>
        <taxon>Bacillaceae</taxon>
        <taxon>Psychrobacillus</taxon>
    </lineage>
</organism>
<keyword evidence="3" id="KW-0547">Nucleotide-binding</keyword>
<gene>
    <name evidence="3" type="primary">tmcAL</name>
    <name evidence="4" type="ORF">PB01_05735</name>
</gene>